<organism evidence="3 4">
    <name type="scientific">candidate division WS6 bacterium GW2011_GWE1_34_7</name>
    <dbReference type="NCBI Taxonomy" id="1619093"/>
    <lineage>
        <taxon>Bacteria</taxon>
        <taxon>Candidatus Dojkabacteria</taxon>
    </lineage>
</organism>
<name>A0A0G0DPN4_9BACT</name>
<dbReference type="InterPro" id="IPR001387">
    <property type="entry name" value="Cro/C1-type_HTH"/>
</dbReference>
<evidence type="ECO:0000313" key="3">
    <source>
        <dbReference type="EMBL" id="KKP65005.1"/>
    </source>
</evidence>
<dbReference type="CDD" id="cd00093">
    <property type="entry name" value="HTH_XRE"/>
    <property type="match status" value="1"/>
</dbReference>
<feature type="domain" description="HTH cro/C1-type" evidence="2">
    <location>
        <begin position="8"/>
        <end position="62"/>
    </location>
</feature>
<dbReference type="PANTHER" id="PTHR46558:SF4">
    <property type="entry name" value="DNA-BIDING PHAGE PROTEIN"/>
    <property type="match status" value="1"/>
</dbReference>
<sequence>MKEFSIRLKKAREEKGLSQRSLGLSLGLSDKTISSYESQRSFPNLEVLRKIAEILGKPIEYFISSKKEVKIQDSLEKILQKQNQISKEIKDLANILKKVE</sequence>
<reference evidence="3 4" key="1">
    <citation type="journal article" date="2015" name="Nature">
        <title>rRNA introns, odd ribosomes, and small enigmatic genomes across a large radiation of phyla.</title>
        <authorList>
            <person name="Brown C.T."/>
            <person name="Hug L.A."/>
            <person name="Thomas B.C."/>
            <person name="Sharon I."/>
            <person name="Castelle C.J."/>
            <person name="Singh A."/>
            <person name="Wilkins M.J."/>
            <person name="Williams K.H."/>
            <person name="Banfield J.F."/>
        </authorList>
    </citation>
    <scope>NUCLEOTIDE SEQUENCE [LARGE SCALE GENOMIC DNA]</scope>
</reference>
<gene>
    <name evidence="3" type="ORF">UR61_C0035G0004</name>
</gene>
<dbReference type="InterPro" id="IPR010982">
    <property type="entry name" value="Lambda_DNA-bd_dom_sf"/>
</dbReference>
<accession>A0A0G0DPN4</accession>
<evidence type="ECO:0000256" key="1">
    <source>
        <dbReference type="ARBA" id="ARBA00023125"/>
    </source>
</evidence>
<proteinExistence type="predicted"/>
<comment type="caution">
    <text evidence="3">The sequence shown here is derived from an EMBL/GenBank/DDBJ whole genome shotgun (WGS) entry which is preliminary data.</text>
</comment>
<dbReference type="Gene3D" id="1.10.260.40">
    <property type="entry name" value="lambda repressor-like DNA-binding domains"/>
    <property type="match status" value="1"/>
</dbReference>
<dbReference type="EMBL" id="LBPV01000035">
    <property type="protein sequence ID" value="KKP65005.1"/>
    <property type="molecule type" value="Genomic_DNA"/>
</dbReference>
<dbReference type="AlphaFoldDB" id="A0A0G0DPN4"/>
<dbReference type="Pfam" id="PF01381">
    <property type="entry name" value="HTH_3"/>
    <property type="match status" value="1"/>
</dbReference>
<dbReference type="SMART" id="SM00530">
    <property type="entry name" value="HTH_XRE"/>
    <property type="match status" value="1"/>
</dbReference>
<dbReference type="SUPFAM" id="SSF47413">
    <property type="entry name" value="lambda repressor-like DNA-binding domains"/>
    <property type="match status" value="1"/>
</dbReference>
<dbReference type="Proteomes" id="UP000033866">
    <property type="component" value="Unassembled WGS sequence"/>
</dbReference>
<dbReference type="GO" id="GO:0003677">
    <property type="term" value="F:DNA binding"/>
    <property type="evidence" value="ECO:0007669"/>
    <property type="project" value="UniProtKB-KW"/>
</dbReference>
<dbReference type="PROSITE" id="PS50943">
    <property type="entry name" value="HTH_CROC1"/>
    <property type="match status" value="1"/>
</dbReference>
<dbReference type="PANTHER" id="PTHR46558">
    <property type="entry name" value="TRACRIPTIONAL REGULATORY PROTEIN-RELATED-RELATED"/>
    <property type="match status" value="1"/>
</dbReference>
<evidence type="ECO:0000313" key="4">
    <source>
        <dbReference type="Proteomes" id="UP000033866"/>
    </source>
</evidence>
<evidence type="ECO:0000259" key="2">
    <source>
        <dbReference type="PROSITE" id="PS50943"/>
    </source>
</evidence>
<keyword evidence="1 3" id="KW-0238">DNA-binding</keyword>
<protein>
    <submittedName>
        <fullName evidence="3">DNA-binding helix-turn-helix protein</fullName>
    </submittedName>
</protein>